<evidence type="ECO:0000256" key="1">
    <source>
        <dbReference type="SAM" id="SignalP"/>
    </source>
</evidence>
<dbReference type="RefSeq" id="WP_316018200.1">
    <property type="nucleotide sequence ID" value="NZ_JAWDID010000012.1"/>
</dbReference>
<evidence type="ECO:0000259" key="2">
    <source>
        <dbReference type="Pfam" id="PF13488"/>
    </source>
</evidence>
<sequence>MKKLIIVALAAGSLGACTAREENTATGALIGAGTGAVIGGLATGRAGGAAAGAAIGGVGGAIIGNATTRDRVCVGRDEWGRRVSYAC</sequence>
<gene>
    <name evidence="3" type="ORF">RKE40_10570</name>
</gene>
<evidence type="ECO:0000313" key="4">
    <source>
        <dbReference type="Proteomes" id="UP001254257"/>
    </source>
</evidence>
<keyword evidence="4" id="KW-1185">Reference proteome</keyword>
<dbReference type="Pfam" id="PF13488">
    <property type="entry name" value="Gly-zipper_Omp"/>
    <property type="match status" value="1"/>
</dbReference>
<name>A0ABU3S6C1_9HYPH</name>
<comment type="caution">
    <text evidence="3">The sequence shown here is derived from an EMBL/GenBank/DDBJ whole genome shotgun (WGS) entry which is preliminary data.</text>
</comment>
<reference evidence="3 4" key="1">
    <citation type="submission" date="2023-09" db="EMBL/GenBank/DDBJ databases">
        <title>Whole genome shotgun sequencing (WGS) of Bosea sp. ZW T0_25, isolated from stored onions (Allium cepa).</title>
        <authorList>
            <person name="Stoll D.A."/>
            <person name="Huch M."/>
        </authorList>
    </citation>
    <scope>NUCLEOTIDE SEQUENCE [LARGE SCALE GENOMIC DNA]</scope>
    <source>
        <strain evidence="3 4">ZW T0_25</strain>
    </source>
</reference>
<proteinExistence type="predicted"/>
<dbReference type="InterPro" id="IPR039567">
    <property type="entry name" value="Gly-zipper"/>
</dbReference>
<accession>A0ABU3S6C1</accession>
<dbReference type="PROSITE" id="PS51257">
    <property type="entry name" value="PROKAR_LIPOPROTEIN"/>
    <property type="match status" value="1"/>
</dbReference>
<feature type="domain" description="Glycine zipper" evidence="2">
    <location>
        <begin position="26"/>
        <end position="70"/>
    </location>
</feature>
<keyword evidence="1" id="KW-0732">Signal</keyword>
<organism evidence="3 4">
    <name type="scientific">Bosea rubneri</name>
    <dbReference type="NCBI Taxonomy" id="3075434"/>
    <lineage>
        <taxon>Bacteria</taxon>
        <taxon>Pseudomonadati</taxon>
        <taxon>Pseudomonadota</taxon>
        <taxon>Alphaproteobacteria</taxon>
        <taxon>Hyphomicrobiales</taxon>
        <taxon>Boseaceae</taxon>
        <taxon>Bosea</taxon>
    </lineage>
</organism>
<protein>
    <submittedName>
        <fullName evidence="3">Glycine zipper domain-containing protein</fullName>
    </submittedName>
</protein>
<feature type="chain" id="PRO_5046393230" evidence="1">
    <location>
        <begin position="20"/>
        <end position="87"/>
    </location>
</feature>
<feature type="signal peptide" evidence="1">
    <location>
        <begin position="1"/>
        <end position="19"/>
    </location>
</feature>
<dbReference type="Proteomes" id="UP001254257">
    <property type="component" value="Unassembled WGS sequence"/>
</dbReference>
<dbReference type="EMBL" id="JAWDID010000012">
    <property type="protein sequence ID" value="MDU0340329.1"/>
    <property type="molecule type" value="Genomic_DNA"/>
</dbReference>
<evidence type="ECO:0000313" key="3">
    <source>
        <dbReference type="EMBL" id="MDU0340329.1"/>
    </source>
</evidence>